<evidence type="ECO:0000313" key="3">
    <source>
        <dbReference type="Proteomes" id="UP001319865"/>
    </source>
</evidence>
<reference evidence="2 3" key="1">
    <citation type="journal article" date="2022" name="Int. J. Syst. Evol. Microbiol.">
        <title>Flavobacterium ammonificans sp. nov. and Flavobacterium ammoniigenes sp. nov., ammonifying bacteria isolated from surface river water.</title>
        <authorList>
            <person name="Watanabe K."/>
            <person name="Kitamura T."/>
            <person name="Ogata Y."/>
            <person name="Shindo C."/>
            <person name="Suda W."/>
        </authorList>
    </citation>
    <scope>NUCLEOTIDE SEQUENCE [LARGE SCALE GENOMIC DNA]</scope>
    <source>
        <strain evidence="2 3">GENT11</strain>
    </source>
</reference>
<dbReference type="Proteomes" id="UP001319865">
    <property type="component" value="Chromosome"/>
</dbReference>
<evidence type="ECO:0008006" key="4">
    <source>
        <dbReference type="Google" id="ProtNLM"/>
    </source>
</evidence>
<name>A0ABM7V069_9FLAO</name>
<feature type="coiled-coil region" evidence="1">
    <location>
        <begin position="42"/>
        <end position="132"/>
    </location>
</feature>
<proteinExistence type="predicted"/>
<keyword evidence="1" id="KW-0175">Coiled coil</keyword>
<evidence type="ECO:0000256" key="1">
    <source>
        <dbReference type="SAM" id="Coils"/>
    </source>
</evidence>
<evidence type="ECO:0000313" key="2">
    <source>
        <dbReference type="EMBL" id="BDB53366.1"/>
    </source>
</evidence>
<dbReference type="RefSeq" id="WP_229329551.1">
    <property type="nucleotide sequence ID" value="NZ_AP025183.1"/>
</dbReference>
<keyword evidence="3" id="KW-1185">Reference proteome</keyword>
<gene>
    <name evidence="2" type="ORF">GENT11_16780</name>
</gene>
<dbReference type="EMBL" id="AP025183">
    <property type="protein sequence ID" value="BDB53366.1"/>
    <property type="molecule type" value="Genomic_DNA"/>
</dbReference>
<reference evidence="2 3" key="2">
    <citation type="journal article" date="2022" name="Microorganisms">
        <title>Complete Genome Sequences of Two Flavobacterium ammonificans Strains and a Flavobacterium ammoniigenes Strain of Ammonifying Bacterioplankton Isolated from Surface River Water.</title>
        <authorList>
            <person name="Suda W."/>
            <person name="Ogata Y."/>
            <person name="Shindo C."/>
            <person name="Watanabe K."/>
        </authorList>
    </citation>
    <scope>NUCLEOTIDE SEQUENCE [LARGE SCALE GENOMIC DNA]</scope>
    <source>
        <strain evidence="2 3">GENT11</strain>
    </source>
</reference>
<accession>A0ABM7V069</accession>
<organism evidence="2 3">
    <name type="scientific">Flavobacterium ammonificans</name>
    <dbReference type="NCBI Taxonomy" id="1751056"/>
    <lineage>
        <taxon>Bacteria</taxon>
        <taxon>Pseudomonadati</taxon>
        <taxon>Bacteroidota</taxon>
        <taxon>Flavobacteriia</taxon>
        <taxon>Flavobacteriales</taxon>
        <taxon>Flavobacteriaceae</taxon>
        <taxon>Flavobacterium</taxon>
    </lineage>
</organism>
<protein>
    <recommendedName>
        <fullName evidence="4">Chromosome partitioning protein ParA</fullName>
    </recommendedName>
</protein>
<sequence length="291" mass="32231">MENQKSNSNLKAIVIVLLLLLLGSLGYIFKMSTDAEIVRTELKTTLTEKESVMNDLQELKATYDAAIAENTTMSEELIKERDKVVALMSDLKKSNGDLSKFKSQLTALQSNMKVLIAENDNLKKQNVTLTVQRDSTRVVLVESKKANEVLSSQNSELAKTVEKGSVLTVLNTKGAAYKVRSSGKQIETEKANRADILKVSFTIAENKIAKSGTKMYYVQVIDSENNVVGEKKVENFGTKSLTYSFTTNVKYENKTVDVSEDLAGSKFAKGTYTVNVYDKAELVSKTSFSLR</sequence>